<feature type="coiled-coil region" evidence="3">
    <location>
        <begin position="404"/>
        <end position="431"/>
    </location>
</feature>
<keyword evidence="8" id="KW-0808">Transferase</keyword>
<reference evidence="9" key="1">
    <citation type="journal article" date="2019" name="Int. J. Syst. Evol. Microbiol.">
        <title>The Global Catalogue of Microorganisms (GCM) 10K type strain sequencing project: providing services to taxonomists for standard genome sequencing and annotation.</title>
        <authorList>
            <consortium name="The Broad Institute Genomics Platform"/>
            <consortium name="The Broad Institute Genome Sequencing Center for Infectious Disease"/>
            <person name="Wu L."/>
            <person name="Ma J."/>
        </authorList>
    </citation>
    <scope>NUCLEOTIDE SEQUENCE [LARGE SCALE GENOMIC DNA]</scope>
    <source>
        <strain evidence="9">CECT 7297</strain>
    </source>
</reference>
<dbReference type="PANTHER" id="PTHR45138">
    <property type="entry name" value="REGULATORY COMPONENTS OF SENSORY TRANSDUCTION SYSTEM"/>
    <property type="match status" value="1"/>
</dbReference>
<gene>
    <name evidence="8" type="ORF">ACFOZ5_01780</name>
</gene>
<comment type="caution">
    <text evidence="8">The sequence shown here is derived from an EMBL/GenBank/DDBJ whole genome shotgun (WGS) entry which is preliminary data.</text>
</comment>
<dbReference type="Pfam" id="PF00990">
    <property type="entry name" value="GGDEF"/>
    <property type="match status" value="1"/>
</dbReference>
<feature type="transmembrane region" description="Helical" evidence="5">
    <location>
        <begin position="278"/>
        <end position="300"/>
    </location>
</feature>
<dbReference type="SUPFAM" id="SSF55073">
    <property type="entry name" value="Nucleotide cyclase"/>
    <property type="match status" value="1"/>
</dbReference>
<keyword evidence="5" id="KW-0472">Membrane</keyword>
<keyword evidence="6" id="KW-0732">Signal</keyword>
<evidence type="ECO:0000256" key="2">
    <source>
        <dbReference type="ARBA" id="ARBA00034247"/>
    </source>
</evidence>
<keyword evidence="9" id="KW-1185">Reference proteome</keyword>
<keyword evidence="5" id="KW-0812">Transmembrane</keyword>
<evidence type="ECO:0000256" key="1">
    <source>
        <dbReference type="ARBA" id="ARBA00012528"/>
    </source>
</evidence>
<dbReference type="Gene3D" id="3.30.70.270">
    <property type="match status" value="1"/>
</dbReference>
<proteinExistence type="predicted"/>
<dbReference type="CDD" id="cd01949">
    <property type="entry name" value="GGDEF"/>
    <property type="match status" value="1"/>
</dbReference>
<dbReference type="InterPro" id="IPR029787">
    <property type="entry name" value="Nucleotide_cyclase"/>
</dbReference>
<feature type="chain" id="PRO_5045298150" description="diguanylate cyclase" evidence="6">
    <location>
        <begin position="29"/>
        <end position="615"/>
    </location>
</feature>
<dbReference type="Pfam" id="PF07695">
    <property type="entry name" value="7TMR-DISM_7TM"/>
    <property type="match status" value="1"/>
</dbReference>
<feature type="transmembrane region" description="Helical" evidence="5">
    <location>
        <begin position="214"/>
        <end position="240"/>
    </location>
</feature>
<dbReference type="InterPro" id="IPR043128">
    <property type="entry name" value="Rev_trsase/Diguanyl_cyclase"/>
</dbReference>
<feature type="transmembrane region" description="Helical" evidence="5">
    <location>
        <begin position="369"/>
        <end position="386"/>
    </location>
</feature>
<feature type="region of interest" description="Disordered" evidence="4">
    <location>
        <begin position="595"/>
        <end position="615"/>
    </location>
</feature>
<dbReference type="PANTHER" id="PTHR45138:SF9">
    <property type="entry name" value="DIGUANYLATE CYCLASE DGCM-RELATED"/>
    <property type="match status" value="1"/>
</dbReference>
<accession>A0ABV8QE31</accession>
<dbReference type="EC" id="2.7.7.65" evidence="1"/>
<keyword evidence="3" id="KW-0175">Coiled coil</keyword>
<dbReference type="InterPro" id="IPR000160">
    <property type="entry name" value="GGDEF_dom"/>
</dbReference>
<evidence type="ECO:0000259" key="7">
    <source>
        <dbReference type="PROSITE" id="PS50887"/>
    </source>
</evidence>
<name>A0ABV8QE31_9GAMM</name>
<evidence type="ECO:0000256" key="3">
    <source>
        <dbReference type="SAM" id="Coils"/>
    </source>
</evidence>
<dbReference type="GO" id="GO:0052621">
    <property type="term" value="F:diguanylate cyclase activity"/>
    <property type="evidence" value="ECO:0007669"/>
    <property type="project" value="UniProtKB-EC"/>
</dbReference>
<feature type="transmembrane region" description="Helical" evidence="5">
    <location>
        <begin position="306"/>
        <end position="325"/>
    </location>
</feature>
<dbReference type="Pfam" id="PF07696">
    <property type="entry name" value="7TMR-DISMED2"/>
    <property type="match status" value="1"/>
</dbReference>
<keyword evidence="5" id="KW-1133">Transmembrane helix</keyword>
<evidence type="ECO:0000313" key="8">
    <source>
        <dbReference type="EMBL" id="MFC4257755.1"/>
    </source>
</evidence>
<dbReference type="EMBL" id="JBHSDI010000001">
    <property type="protein sequence ID" value="MFC4257755.1"/>
    <property type="molecule type" value="Genomic_DNA"/>
</dbReference>
<keyword evidence="8" id="KW-0548">Nucleotidyltransferase</keyword>
<dbReference type="InterPro" id="IPR050469">
    <property type="entry name" value="Diguanylate_Cyclase"/>
</dbReference>
<feature type="transmembrane region" description="Helical" evidence="5">
    <location>
        <begin position="246"/>
        <end position="266"/>
    </location>
</feature>
<evidence type="ECO:0000313" key="9">
    <source>
        <dbReference type="Proteomes" id="UP001595798"/>
    </source>
</evidence>
<feature type="transmembrane region" description="Helical" evidence="5">
    <location>
        <begin position="337"/>
        <end position="357"/>
    </location>
</feature>
<dbReference type="PROSITE" id="PS50887">
    <property type="entry name" value="GGDEF"/>
    <property type="match status" value="1"/>
</dbReference>
<dbReference type="Proteomes" id="UP001595798">
    <property type="component" value="Unassembled WGS sequence"/>
</dbReference>
<dbReference type="Gene3D" id="2.60.40.2380">
    <property type="match status" value="1"/>
</dbReference>
<dbReference type="InterPro" id="IPR011623">
    <property type="entry name" value="7TMR_DISM_rcpt_extracell_dom1"/>
</dbReference>
<dbReference type="InterPro" id="IPR011622">
    <property type="entry name" value="7TMR_DISM_rcpt_extracell_dom2"/>
</dbReference>
<dbReference type="SMART" id="SM00267">
    <property type="entry name" value="GGDEF"/>
    <property type="match status" value="1"/>
</dbReference>
<feature type="domain" description="GGDEF" evidence="7">
    <location>
        <begin position="466"/>
        <end position="601"/>
    </location>
</feature>
<dbReference type="NCBIfam" id="TIGR00254">
    <property type="entry name" value="GGDEF"/>
    <property type="match status" value="1"/>
</dbReference>
<feature type="transmembrane region" description="Helical" evidence="5">
    <location>
        <begin position="185"/>
        <end position="207"/>
    </location>
</feature>
<evidence type="ECO:0000256" key="6">
    <source>
        <dbReference type="SAM" id="SignalP"/>
    </source>
</evidence>
<evidence type="ECO:0000256" key="4">
    <source>
        <dbReference type="SAM" id="MobiDB-lite"/>
    </source>
</evidence>
<comment type="catalytic activity">
    <reaction evidence="2">
        <text>2 GTP = 3',3'-c-di-GMP + 2 diphosphate</text>
        <dbReference type="Rhea" id="RHEA:24898"/>
        <dbReference type="ChEBI" id="CHEBI:33019"/>
        <dbReference type="ChEBI" id="CHEBI:37565"/>
        <dbReference type="ChEBI" id="CHEBI:58805"/>
        <dbReference type="EC" id="2.7.7.65"/>
    </reaction>
</comment>
<dbReference type="RefSeq" id="WP_379885009.1">
    <property type="nucleotide sequence ID" value="NZ_JBHSDI010000001.1"/>
</dbReference>
<organism evidence="8 9">
    <name type="scientific">Marinobacter lacisalsi</name>
    <dbReference type="NCBI Taxonomy" id="475979"/>
    <lineage>
        <taxon>Bacteria</taxon>
        <taxon>Pseudomonadati</taxon>
        <taxon>Pseudomonadota</taxon>
        <taxon>Gammaproteobacteria</taxon>
        <taxon>Pseudomonadales</taxon>
        <taxon>Marinobacteraceae</taxon>
        <taxon>Marinobacter</taxon>
    </lineage>
</organism>
<evidence type="ECO:0000256" key="5">
    <source>
        <dbReference type="SAM" id="Phobius"/>
    </source>
</evidence>
<feature type="signal peptide" evidence="6">
    <location>
        <begin position="1"/>
        <end position="28"/>
    </location>
</feature>
<protein>
    <recommendedName>
        <fullName evidence="1">diguanylate cyclase</fullName>
        <ecNumber evidence="1">2.7.7.65</ecNumber>
    </recommendedName>
</protein>
<sequence length="615" mass="67932">MSRFPTAQPLSVLLTLVLMILAPTSALAQEHSSGGNSIDPAGQLQYLEDPEDQWTIQDLTGRQDWKATEGGFNQGYSRSTWWLKVPLMNPGSETLTRYLEISYPMLDHLEVYLVNDGQVLERYSLGDKQPFASRPLNHQNFVVPMQLPPGSERTLYLQISSSSIVQAPLTFWNPDAFLEANFDQLFTSGLFFGALILIAAYNLLLAIGLRDKSYLFYVGYVVSMTLFLASVDGLAFRFLLPNAPNWADQVLVMSLPALTVFAGLFARNLLDIPAFSRALDIVTVTHISLAFLLLVASFFLPYAASIKLGMLAALSGSAISLWAGPSAWLHKQPAGKFYTYAWTALFVCSVLHSLGRLGVFDVPWLTNNIMPVGVITEVLILSLALGERINSERQQRVSAQLDALAAEEQATAELERRVMQRNEELAVLNAQLQSLTHTDQLTSLSNRRNFENHLHKEFNRCRRNNRPLTVTLLDVDHFKNVNDRWGHQIGDICLQALARQMEKVANGTSTMAARIGGEEFCLLLPEVNAVDAYRIAEQLRADIADIPIPCADETIHITVSIGVATMIPGVGGSAEELLKDADLAMYQAKNSGRNQVRVRKSVSPGPGVSSTLDQP</sequence>